<evidence type="ECO:0000313" key="2">
    <source>
        <dbReference type="Proteomes" id="UP000008514"/>
    </source>
</evidence>
<dbReference type="AlphaFoldDB" id="K4IGU7"/>
<reference evidence="1" key="2">
    <citation type="submission" date="2012-09" db="EMBL/GenBank/DDBJ databases">
        <title>The complete sequence of Psychroflexus torquis an extreme psychrophile from sea-ice that is stimulated by light.</title>
        <authorList>
            <person name="Feng S."/>
            <person name="Powell S.M."/>
            <person name="Bowman J.P."/>
        </authorList>
    </citation>
    <scope>NUCLEOTIDE SEQUENCE [LARGE SCALE GENOMIC DNA]</scope>
    <source>
        <strain evidence="1">ATCC 700755</strain>
    </source>
</reference>
<keyword evidence="2" id="KW-1185">Reference proteome</keyword>
<dbReference type="eggNOG" id="ENOG5033KGD">
    <property type="taxonomic scope" value="Bacteria"/>
</dbReference>
<dbReference type="HOGENOM" id="CLU_1585147_0_0_10"/>
<name>K4IGU7_PSYTT</name>
<reference evidence="1" key="1">
    <citation type="submission" date="2006-03" db="EMBL/GenBank/DDBJ databases">
        <authorList>
            <person name="Bowman J."/>
            <person name="Ferriera S."/>
            <person name="Johnson J."/>
            <person name="Kravitz S."/>
            <person name="Halpern A."/>
            <person name="Remington K."/>
            <person name="Beeson K."/>
            <person name="Tran B."/>
            <person name="Rogers Y.-H."/>
            <person name="Friedman R."/>
            <person name="Venter J.C."/>
        </authorList>
    </citation>
    <scope>NUCLEOTIDE SEQUENCE [LARGE SCALE GENOMIC DNA]</scope>
    <source>
        <strain evidence="1">ATCC 700755</strain>
    </source>
</reference>
<dbReference type="EMBL" id="CP003879">
    <property type="protein sequence ID" value="AFU68301.1"/>
    <property type="molecule type" value="Genomic_DNA"/>
</dbReference>
<organism evidence="1 2">
    <name type="scientific">Psychroflexus torquis (strain ATCC 700755 / CIP 106069 / ACAM 623)</name>
    <dbReference type="NCBI Taxonomy" id="313595"/>
    <lineage>
        <taxon>Bacteria</taxon>
        <taxon>Pseudomonadati</taxon>
        <taxon>Bacteroidota</taxon>
        <taxon>Flavobacteriia</taxon>
        <taxon>Flavobacteriales</taxon>
        <taxon>Flavobacteriaceae</taxon>
        <taxon>Psychroflexus</taxon>
    </lineage>
</organism>
<evidence type="ECO:0000313" key="1">
    <source>
        <dbReference type="EMBL" id="AFU68301.1"/>
    </source>
</evidence>
<gene>
    <name evidence="1" type="ordered locus">P700755_001371</name>
</gene>
<dbReference type="Proteomes" id="UP000008514">
    <property type="component" value="Chromosome"/>
</dbReference>
<dbReference type="RefSeq" id="WP_015023907.1">
    <property type="nucleotide sequence ID" value="NC_018721.1"/>
</dbReference>
<accession>K4IGU7</accession>
<dbReference type="OrthoDB" id="979427at2"/>
<proteinExistence type="predicted"/>
<sequence length="168" mass="19471">MRILNLNILVILIAKLSFAQTVDFDLIKYNGLNFYSTKSEIIRKLGKPKKTFDPNYECGFLSTESQDGEYLTLDYGKIKFTGNNKELYVLEQVDFENDNSIVVKYGNRNLTCETSLFELKEIFGKVFSEHFENKLSGAIVIYQEKSDDGIRIWIKNGKLAQFEYWSPC</sequence>
<protein>
    <submittedName>
        <fullName evidence="1">Uncharacterized protein</fullName>
    </submittedName>
</protein>
<dbReference type="KEGG" id="ptq:P700755_001371"/>